<reference evidence="1" key="1">
    <citation type="journal article" date="2014" name="Int. J. Syst. Evol. Microbiol.">
        <title>Complete genome sequence of Corynebacterium casei LMG S-19264T (=DSM 44701T), isolated from a smear-ripened cheese.</title>
        <authorList>
            <consortium name="US DOE Joint Genome Institute (JGI-PGF)"/>
            <person name="Walter F."/>
            <person name="Albersmeier A."/>
            <person name="Kalinowski J."/>
            <person name="Ruckert C."/>
        </authorList>
    </citation>
    <scope>NUCLEOTIDE SEQUENCE</scope>
    <source>
        <strain evidence="1">JCM 4234</strain>
    </source>
</reference>
<evidence type="ECO:0000313" key="2">
    <source>
        <dbReference type="Proteomes" id="UP000653493"/>
    </source>
</evidence>
<name>A0A918LJ61_STRGD</name>
<keyword evidence="2" id="KW-1185">Reference proteome</keyword>
<evidence type="ECO:0000313" key="1">
    <source>
        <dbReference type="EMBL" id="GGS59023.1"/>
    </source>
</evidence>
<dbReference type="EMBL" id="BMSL01000022">
    <property type="protein sequence ID" value="GGS59023.1"/>
    <property type="molecule type" value="Genomic_DNA"/>
</dbReference>
<sequence length="137" mass="14102">MTGTTRATGHFTAADWKEHPVTPADASPRLARATVTNTFTGGIEAAGTDCAYAIVYVPGGTGTFAGIELFSGRLDGRVGAFAVEERGSFGADGTVRCVFEVVAGSGTGELAGLRGTGEFTARHGEERVAYTFAYTLG</sequence>
<dbReference type="InterPro" id="IPR023159">
    <property type="entry name" value="SO1590-like_sf"/>
</dbReference>
<dbReference type="Pfam" id="PF11528">
    <property type="entry name" value="DUF3224"/>
    <property type="match status" value="1"/>
</dbReference>
<comment type="caution">
    <text evidence="1">The sequence shown here is derived from an EMBL/GenBank/DDBJ whole genome shotgun (WGS) entry which is preliminary data.</text>
</comment>
<gene>
    <name evidence="1" type="ORF">GCM10010238_55390</name>
</gene>
<dbReference type="Gene3D" id="2.40.350.10">
    <property type="entry name" value="SO1590-like"/>
    <property type="match status" value="1"/>
</dbReference>
<dbReference type="SUPFAM" id="SSF159238">
    <property type="entry name" value="SO1590-like"/>
    <property type="match status" value="1"/>
</dbReference>
<evidence type="ECO:0008006" key="3">
    <source>
        <dbReference type="Google" id="ProtNLM"/>
    </source>
</evidence>
<dbReference type="InterPro" id="IPR021607">
    <property type="entry name" value="DUF3224"/>
</dbReference>
<dbReference type="AlphaFoldDB" id="A0A918LJ61"/>
<proteinExistence type="predicted"/>
<reference evidence="1" key="2">
    <citation type="submission" date="2020-09" db="EMBL/GenBank/DDBJ databases">
        <authorList>
            <person name="Sun Q."/>
            <person name="Ohkuma M."/>
        </authorList>
    </citation>
    <scope>NUCLEOTIDE SEQUENCE</scope>
    <source>
        <strain evidence="1">JCM 4234</strain>
    </source>
</reference>
<protein>
    <recommendedName>
        <fullName evidence="3">DUF3224 domain-containing protein</fullName>
    </recommendedName>
</protein>
<organism evidence="1 2">
    <name type="scientific">Streptomyces griseoviridis</name>
    <dbReference type="NCBI Taxonomy" id="45398"/>
    <lineage>
        <taxon>Bacteria</taxon>
        <taxon>Bacillati</taxon>
        <taxon>Actinomycetota</taxon>
        <taxon>Actinomycetes</taxon>
        <taxon>Kitasatosporales</taxon>
        <taxon>Streptomycetaceae</taxon>
        <taxon>Streptomyces</taxon>
    </lineage>
</organism>
<dbReference type="Proteomes" id="UP000653493">
    <property type="component" value="Unassembled WGS sequence"/>
</dbReference>
<accession>A0A918LJ61</accession>